<dbReference type="OMA" id="GWISWLM"/>
<sequence length="284" mass="33879">MTDCIRRLDRSFGRVQILSGRVYYSPNSSRVVQEPAVDRFGENPFRNAMDLDISNYMNPRWWSRAWGWISWLMLDRDLTTITSLIQVYFDIPVIRPMNPRAFGFHNRFRHPWMVAKVITKSRDWFSVWVALLSFLIARAEDKQREVQHFPNLAKKSWYDFLLEKGVERTWLDSLAIEREKCPPSWKEFFASREALNKRLEITETASDKQKRLSREKKPPTQSAKVFRWVKDHTSERYIREQVSKKWRQDTLGDYSSNQIRYDSFSNEYDCSSQFGSDDESDGEE</sequence>
<dbReference type="OrthoDB" id="3063226at2759"/>
<evidence type="ECO:0000313" key="2">
    <source>
        <dbReference type="Proteomes" id="UP000054270"/>
    </source>
</evidence>
<name>A0A0D2N3Y2_HYPSF</name>
<gene>
    <name evidence="1" type="ORF">HYPSUDRAFT_150974</name>
</gene>
<protein>
    <submittedName>
        <fullName evidence="1">Uncharacterized protein</fullName>
    </submittedName>
</protein>
<dbReference type="AlphaFoldDB" id="A0A0D2N3Y2"/>
<proteinExistence type="predicted"/>
<accession>A0A0D2N3Y2</accession>
<dbReference type="EMBL" id="KN817703">
    <property type="protein sequence ID" value="KJA13949.1"/>
    <property type="molecule type" value="Genomic_DNA"/>
</dbReference>
<dbReference type="Proteomes" id="UP000054270">
    <property type="component" value="Unassembled WGS sequence"/>
</dbReference>
<keyword evidence="2" id="KW-1185">Reference proteome</keyword>
<dbReference type="STRING" id="945553.A0A0D2N3Y2"/>
<feature type="non-terminal residue" evidence="1">
    <location>
        <position position="284"/>
    </location>
</feature>
<reference evidence="2" key="1">
    <citation type="submission" date="2014-04" db="EMBL/GenBank/DDBJ databases">
        <title>Evolutionary Origins and Diversification of the Mycorrhizal Mutualists.</title>
        <authorList>
            <consortium name="DOE Joint Genome Institute"/>
            <consortium name="Mycorrhizal Genomics Consortium"/>
            <person name="Kohler A."/>
            <person name="Kuo A."/>
            <person name="Nagy L.G."/>
            <person name="Floudas D."/>
            <person name="Copeland A."/>
            <person name="Barry K.W."/>
            <person name="Cichocki N."/>
            <person name="Veneault-Fourrey C."/>
            <person name="LaButti K."/>
            <person name="Lindquist E.A."/>
            <person name="Lipzen A."/>
            <person name="Lundell T."/>
            <person name="Morin E."/>
            <person name="Murat C."/>
            <person name="Riley R."/>
            <person name="Ohm R."/>
            <person name="Sun H."/>
            <person name="Tunlid A."/>
            <person name="Henrissat B."/>
            <person name="Grigoriev I.V."/>
            <person name="Hibbett D.S."/>
            <person name="Martin F."/>
        </authorList>
    </citation>
    <scope>NUCLEOTIDE SEQUENCE [LARGE SCALE GENOMIC DNA]</scope>
    <source>
        <strain evidence="2">FD-334 SS-4</strain>
    </source>
</reference>
<evidence type="ECO:0000313" key="1">
    <source>
        <dbReference type="EMBL" id="KJA13949.1"/>
    </source>
</evidence>
<organism evidence="1 2">
    <name type="scientific">Hypholoma sublateritium (strain FD-334 SS-4)</name>
    <dbReference type="NCBI Taxonomy" id="945553"/>
    <lineage>
        <taxon>Eukaryota</taxon>
        <taxon>Fungi</taxon>
        <taxon>Dikarya</taxon>
        <taxon>Basidiomycota</taxon>
        <taxon>Agaricomycotina</taxon>
        <taxon>Agaricomycetes</taxon>
        <taxon>Agaricomycetidae</taxon>
        <taxon>Agaricales</taxon>
        <taxon>Agaricineae</taxon>
        <taxon>Strophariaceae</taxon>
        <taxon>Hypholoma</taxon>
    </lineage>
</organism>